<dbReference type="eggNOG" id="KOG4308">
    <property type="taxonomic scope" value="Eukaryota"/>
</dbReference>
<gene>
    <name evidence="3" type="ORF">AMSG_02426</name>
</gene>
<reference evidence="3 4" key="1">
    <citation type="submission" date="2010-05" db="EMBL/GenBank/DDBJ databases">
        <title>The Genome Sequence of Thecamonas trahens ATCC 50062.</title>
        <authorList>
            <consortium name="The Broad Institute Genome Sequencing Platform"/>
            <person name="Russ C."/>
            <person name="Cuomo C."/>
            <person name="Shea T."/>
            <person name="Young S.K."/>
            <person name="Zeng Q."/>
            <person name="Koehrsen M."/>
            <person name="Haas B."/>
            <person name="Borodovsky M."/>
            <person name="Guigo R."/>
            <person name="Alvarado L."/>
            <person name="Berlin A."/>
            <person name="Bochicchio J."/>
            <person name="Borenstein D."/>
            <person name="Chapman S."/>
            <person name="Chen Z."/>
            <person name="Freedman E."/>
            <person name="Gellesch M."/>
            <person name="Goldberg J."/>
            <person name="Griggs A."/>
            <person name="Gujja S."/>
            <person name="Heilman E."/>
            <person name="Heiman D."/>
            <person name="Hepburn T."/>
            <person name="Howarth C."/>
            <person name="Jen D."/>
            <person name="Larson L."/>
            <person name="Mehta T."/>
            <person name="Park D."/>
            <person name="Pearson M."/>
            <person name="Roberts A."/>
            <person name="Saif S."/>
            <person name="Shenoy N."/>
            <person name="Sisk P."/>
            <person name="Stolte C."/>
            <person name="Sykes S."/>
            <person name="Thomson T."/>
            <person name="Walk T."/>
            <person name="White J."/>
            <person name="Yandava C."/>
            <person name="Burger G."/>
            <person name="Gray M.W."/>
            <person name="Holland P.W.H."/>
            <person name="King N."/>
            <person name="Lang F.B.F."/>
            <person name="Roger A.J."/>
            <person name="Ruiz-Trillo I."/>
            <person name="Lander E."/>
            <person name="Nusbaum C."/>
        </authorList>
    </citation>
    <scope>NUCLEOTIDE SEQUENCE [LARGE SCALE GENOMIC DNA]</scope>
    <source>
        <strain evidence="3 4">ATCC 50062</strain>
    </source>
</reference>
<keyword evidence="4" id="KW-1185">Reference proteome</keyword>
<name>A0A0L0DWA1_THETB</name>
<dbReference type="SUPFAM" id="SSF52047">
    <property type="entry name" value="RNI-like"/>
    <property type="match status" value="1"/>
</dbReference>
<evidence type="ECO:0000256" key="2">
    <source>
        <dbReference type="SAM" id="MobiDB-lite"/>
    </source>
</evidence>
<feature type="compositionally biased region" description="Pro residues" evidence="2">
    <location>
        <begin position="1"/>
        <end position="11"/>
    </location>
</feature>
<evidence type="ECO:0000313" key="4">
    <source>
        <dbReference type="Proteomes" id="UP000054408"/>
    </source>
</evidence>
<dbReference type="GeneID" id="25562106"/>
<keyword evidence="1" id="KW-0175">Coiled coil</keyword>
<dbReference type="SMART" id="SM00368">
    <property type="entry name" value="LRR_RI"/>
    <property type="match status" value="8"/>
</dbReference>
<proteinExistence type="predicted"/>
<dbReference type="Proteomes" id="UP000054408">
    <property type="component" value="Unassembled WGS sequence"/>
</dbReference>
<accession>A0A0L0DWA1</accession>
<feature type="compositionally biased region" description="Gly residues" evidence="2">
    <location>
        <begin position="696"/>
        <end position="710"/>
    </location>
</feature>
<dbReference type="InterPro" id="IPR052394">
    <property type="entry name" value="LRR-containing"/>
</dbReference>
<dbReference type="STRING" id="461836.A0A0L0DWA1"/>
<feature type="compositionally biased region" description="Gly residues" evidence="2">
    <location>
        <begin position="31"/>
        <end position="45"/>
    </location>
</feature>
<feature type="coiled-coil region" evidence="1">
    <location>
        <begin position="580"/>
        <end position="614"/>
    </location>
</feature>
<organism evidence="3 4">
    <name type="scientific">Thecamonas trahens ATCC 50062</name>
    <dbReference type="NCBI Taxonomy" id="461836"/>
    <lineage>
        <taxon>Eukaryota</taxon>
        <taxon>Apusozoa</taxon>
        <taxon>Apusomonadida</taxon>
        <taxon>Apusomonadidae</taxon>
        <taxon>Thecamonas</taxon>
    </lineage>
</organism>
<dbReference type="PANTHER" id="PTHR24114:SF2">
    <property type="entry name" value="F-BOX DOMAIN-CONTAINING PROTEIN-RELATED"/>
    <property type="match status" value="1"/>
</dbReference>
<dbReference type="PANTHER" id="PTHR24114">
    <property type="entry name" value="LEUCINE RICH REPEAT FAMILY PROTEIN"/>
    <property type="match status" value="1"/>
</dbReference>
<dbReference type="Pfam" id="PF13516">
    <property type="entry name" value="LRR_6"/>
    <property type="match status" value="4"/>
</dbReference>
<dbReference type="AlphaFoldDB" id="A0A0L0DWA1"/>
<sequence length="752" mass="75763">MRTRRPGPPVVSPHTPMQRPHGPLAHMRDGQGVGGDGQGDGGGGGGDDDGVTDPADVLLASTLAALTASPPPTHMDLSRLHLGAPRWAQVATALASNTGTTALDVSYNQLGTDGGLALGQALAANTALVALDAGYTGLGAYGGAGLVAPLEQDNSSLRWLGLENNELGVHAGMALARALASNSGLTVLNVAHNELGDALHHIVNALMSNSTLLSLNLAGNLLAEDDGEPLDARPLLSGELALRELDLRDVRLWDESDEAGSEHGSGSHSEPADSRGSLGPASTERLFGQPLMWLFGNSVLTSLSLGGNAVAHSGWALAEVLANNATLSSLELDGRDCPLGSDDRGMLEAIGEALSDNAALTALSLPSHGLDATAGAILGAALSVNAALTALNLRNNSLGPDGGRALLGAFAHNTTLVALNVRSNAIGAAVKAGLSEALAANIARTANHPPRPLPPRVAGTRAPLVCLEWTPLAEAPGKPVLSSLNWLDLHPSMPAAGVVPNAGRVVVHVLVLASRAVYVGTGSRAVVAADPGAMAHVAAVYVDASRTSTMGELTAAALAAVDDGAGARSAASAVAGMTNRVRSSARVAELERELEDAHVRVGQLEANLRVVQAQLASQSPPPRVRVSTGAHSPALAAQLDLVTAKLQSMEKRALAAEERLSALARLGKLSGGGSGSGSGGDHGHLPAVAQRASPAGMGGGGAGPGAGPPGGESPIRPSARARLRLMVEMSNTNATKPALQPSPGSPGINGRR</sequence>
<dbReference type="RefSeq" id="XP_013760967.1">
    <property type="nucleotide sequence ID" value="XM_013905513.1"/>
</dbReference>
<dbReference type="InterPro" id="IPR001611">
    <property type="entry name" value="Leu-rich_rpt"/>
</dbReference>
<feature type="region of interest" description="Disordered" evidence="2">
    <location>
        <begin position="1"/>
        <end position="54"/>
    </location>
</feature>
<protein>
    <submittedName>
        <fullName evidence="3">Type III effector protein</fullName>
    </submittedName>
</protein>
<dbReference type="Gene3D" id="3.80.10.10">
    <property type="entry name" value="Ribonuclease Inhibitor"/>
    <property type="match status" value="4"/>
</dbReference>
<dbReference type="InterPro" id="IPR032675">
    <property type="entry name" value="LRR_dom_sf"/>
</dbReference>
<dbReference type="OMA" id="ASAEVEW"/>
<evidence type="ECO:0000313" key="3">
    <source>
        <dbReference type="EMBL" id="KNC56457.1"/>
    </source>
</evidence>
<feature type="coiled-coil region" evidence="1">
    <location>
        <begin position="639"/>
        <end position="666"/>
    </location>
</feature>
<feature type="region of interest" description="Disordered" evidence="2">
    <location>
        <begin position="672"/>
        <end position="752"/>
    </location>
</feature>
<feature type="region of interest" description="Disordered" evidence="2">
    <location>
        <begin position="256"/>
        <end position="281"/>
    </location>
</feature>
<dbReference type="OrthoDB" id="8436363at2759"/>
<dbReference type="EMBL" id="GL349441">
    <property type="protein sequence ID" value="KNC56457.1"/>
    <property type="molecule type" value="Genomic_DNA"/>
</dbReference>
<evidence type="ECO:0000256" key="1">
    <source>
        <dbReference type="SAM" id="Coils"/>
    </source>
</evidence>